<dbReference type="Proteomes" id="UP000017747">
    <property type="component" value="Unassembled WGS sequence"/>
</dbReference>
<dbReference type="EMBL" id="AXUN02000198">
    <property type="protein sequence ID" value="ETA79787.1"/>
    <property type="molecule type" value="Genomic_DNA"/>
</dbReference>
<dbReference type="AlphaFoldDB" id="V7I473"/>
<protein>
    <submittedName>
        <fullName evidence="1">Uncharacterized protein</fullName>
    </submittedName>
</protein>
<sequence>MFQAAFFCSLKFGIIDDYLRVNDIMNRYARMLAVKNKNRK</sequence>
<keyword evidence="2" id="KW-1185">Reference proteome</keyword>
<proteinExistence type="predicted"/>
<gene>
    <name evidence="1" type="ORF">T472_0214785</name>
</gene>
<evidence type="ECO:0000313" key="2">
    <source>
        <dbReference type="Proteomes" id="UP000017747"/>
    </source>
</evidence>
<reference evidence="1 2" key="1">
    <citation type="journal article" date="2014" name="Genome Announc.">
        <title>Genome Sequence of Youngiibacter fragilis, the Type Strain of the Genus Youngiibacter.</title>
        <authorList>
            <person name="Wawrik C.B."/>
            <person name="Callaghan A.V."/>
            <person name="Stamps B.W."/>
            <person name="Wawrik B."/>
        </authorList>
    </citation>
    <scope>NUCLEOTIDE SEQUENCE [LARGE SCALE GENOMIC DNA]</scope>
    <source>
        <strain evidence="1 2">232.1</strain>
    </source>
</reference>
<comment type="caution">
    <text evidence="1">The sequence shown here is derived from an EMBL/GenBank/DDBJ whole genome shotgun (WGS) entry which is preliminary data.</text>
</comment>
<evidence type="ECO:0000313" key="1">
    <source>
        <dbReference type="EMBL" id="ETA79787.1"/>
    </source>
</evidence>
<accession>V7I473</accession>
<name>V7I473_9CLOT</name>
<organism evidence="1 2">
    <name type="scientific">Youngiibacter fragilis 232.1</name>
    <dbReference type="NCBI Taxonomy" id="994573"/>
    <lineage>
        <taxon>Bacteria</taxon>
        <taxon>Bacillati</taxon>
        <taxon>Bacillota</taxon>
        <taxon>Clostridia</taxon>
        <taxon>Eubacteriales</taxon>
        <taxon>Clostridiaceae</taxon>
        <taxon>Youngiibacter</taxon>
    </lineage>
</organism>